<evidence type="ECO:0000256" key="3">
    <source>
        <dbReference type="ARBA" id="ARBA00022676"/>
    </source>
</evidence>
<evidence type="ECO:0000313" key="14">
    <source>
        <dbReference type="EMBL" id="PIK51852.1"/>
    </source>
</evidence>
<evidence type="ECO:0000313" key="15">
    <source>
        <dbReference type="Proteomes" id="UP000230750"/>
    </source>
</evidence>
<comment type="subcellular location">
    <subcellularLocation>
        <location evidence="10">Endomembrane system</location>
        <topology evidence="10">Single-pass type II membrane protein</topology>
    </subcellularLocation>
    <subcellularLocation>
        <location evidence="11">Golgi apparatus</location>
        <location evidence="11">Golgi stack membrane</location>
        <topology evidence="11">Single-pass type II membrane protein</topology>
    </subcellularLocation>
</comment>
<dbReference type="UniPathway" id="UPA00378"/>
<evidence type="ECO:0000256" key="9">
    <source>
        <dbReference type="ARBA" id="ARBA00023180"/>
    </source>
</evidence>
<proteinExistence type="inferred from homology"/>
<dbReference type="GO" id="GO:0046920">
    <property type="term" value="F:alpha-(1-&gt;3)-fucosyltransferase activity"/>
    <property type="evidence" value="ECO:0007669"/>
    <property type="project" value="TreeGrafter"/>
</dbReference>
<keyword evidence="9" id="KW-0325">Glycoprotein</keyword>
<evidence type="ECO:0000256" key="4">
    <source>
        <dbReference type="ARBA" id="ARBA00022679"/>
    </source>
</evidence>
<dbReference type="Pfam" id="PF00852">
    <property type="entry name" value="Glyco_transf_10"/>
    <property type="match status" value="1"/>
</dbReference>
<dbReference type="EC" id="2.4.1.-" evidence="11"/>
<keyword evidence="3 11" id="KW-0328">Glycosyltransferase</keyword>
<comment type="similarity">
    <text evidence="2 11">Belongs to the glycosyltransferase 10 family.</text>
</comment>
<dbReference type="InterPro" id="IPR055270">
    <property type="entry name" value="Glyco_tran_10_C"/>
</dbReference>
<keyword evidence="7 11" id="KW-1133">Transmembrane helix</keyword>
<keyword evidence="5 11" id="KW-0812">Transmembrane</keyword>
<keyword evidence="15" id="KW-1185">Reference proteome</keyword>
<protein>
    <recommendedName>
        <fullName evidence="11">Fucosyltransferase</fullName>
        <ecNumber evidence="11">2.4.1.-</ecNumber>
    </recommendedName>
</protein>
<reference evidence="14 15" key="1">
    <citation type="journal article" date="2017" name="PLoS Biol.">
        <title>The sea cucumber genome provides insights into morphological evolution and visceral regeneration.</title>
        <authorList>
            <person name="Zhang X."/>
            <person name="Sun L."/>
            <person name="Yuan J."/>
            <person name="Sun Y."/>
            <person name="Gao Y."/>
            <person name="Zhang L."/>
            <person name="Li S."/>
            <person name="Dai H."/>
            <person name="Hamel J.F."/>
            <person name="Liu C."/>
            <person name="Yu Y."/>
            <person name="Liu S."/>
            <person name="Lin W."/>
            <person name="Guo K."/>
            <person name="Jin S."/>
            <person name="Xu P."/>
            <person name="Storey K.B."/>
            <person name="Huan P."/>
            <person name="Zhang T."/>
            <person name="Zhou Y."/>
            <person name="Zhang J."/>
            <person name="Lin C."/>
            <person name="Li X."/>
            <person name="Xing L."/>
            <person name="Huo D."/>
            <person name="Sun M."/>
            <person name="Wang L."/>
            <person name="Mercier A."/>
            <person name="Li F."/>
            <person name="Yang H."/>
            <person name="Xiang J."/>
        </authorList>
    </citation>
    <scope>NUCLEOTIDE SEQUENCE [LARGE SCALE GENOMIC DNA]</scope>
    <source>
        <strain evidence="14">Shaxun</strain>
        <tissue evidence="14">Muscle</tissue>
    </source>
</reference>
<organism evidence="14 15">
    <name type="scientific">Stichopus japonicus</name>
    <name type="common">Sea cucumber</name>
    <dbReference type="NCBI Taxonomy" id="307972"/>
    <lineage>
        <taxon>Eukaryota</taxon>
        <taxon>Metazoa</taxon>
        <taxon>Echinodermata</taxon>
        <taxon>Eleutherozoa</taxon>
        <taxon>Echinozoa</taxon>
        <taxon>Holothuroidea</taxon>
        <taxon>Aspidochirotacea</taxon>
        <taxon>Aspidochirotida</taxon>
        <taxon>Stichopodidae</taxon>
        <taxon>Apostichopus</taxon>
    </lineage>
</organism>
<evidence type="ECO:0000259" key="13">
    <source>
        <dbReference type="Pfam" id="PF17039"/>
    </source>
</evidence>
<feature type="domain" description="Fucosyltransferase N-terminal" evidence="13">
    <location>
        <begin position="221"/>
        <end position="315"/>
    </location>
</feature>
<keyword evidence="4 11" id="KW-0808">Transferase</keyword>
<dbReference type="GO" id="GO:0032580">
    <property type="term" value="C:Golgi cisterna membrane"/>
    <property type="evidence" value="ECO:0007669"/>
    <property type="project" value="UniProtKB-SubCell"/>
</dbReference>
<evidence type="ECO:0000256" key="2">
    <source>
        <dbReference type="ARBA" id="ARBA00008919"/>
    </source>
</evidence>
<dbReference type="EMBL" id="MRZV01000354">
    <property type="protein sequence ID" value="PIK51852.1"/>
    <property type="molecule type" value="Genomic_DNA"/>
</dbReference>
<name>A0A2G8KV55_STIJA</name>
<dbReference type="Proteomes" id="UP000230750">
    <property type="component" value="Unassembled WGS sequence"/>
</dbReference>
<evidence type="ECO:0000256" key="5">
    <source>
        <dbReference type="ARBA" id="ARBA00022692"/>
    </source>
</evidence>
<evidence type="ECO:0000256" key="8">
    <source>
        <dbReference type="ARBA" id="ARBA00023136"/>
    </source>
</evidence>
<keyword evidence="8 11" id="KW-0472">Membrane</keyword>
<dbReference type="PANTHER" id="PTHR11929">
    <property type="entry name" value="ALPHA- 1,3 -FUCOSYLTRANSFERASE"/>
    <property type="match status" value="1"/>
</dbReference>
<feature type="domain" description="Fucosyltransferase C-terminal" evidence="12">
    <location>
        <begin position="335"/>
        <end position="506"/>
    </location>
</feature>
<gene>
    <name evidence="14" type="ORF">BSL78_11270</name>
</gene>
<keyword evidence="6" id="KW-0735">Signal-anchor</keyword>
<comment type="caution">
    <text evidence="14">The sequence shown here is derived from an EMBL/GenBank/DDBJ whole genome shotgun (WGS) entry which is preliminary data.</text>
</comment>
<accession>A0A2G8KV55</accession>
<sequence>MAFTRLFTTRRSLTSVRRIKRSKRLTKVWFAVNMLTVCAIFYCYRDFSFVTSSNNRARHVRKLSDWDSRTDQNNKLQYMDSIPVFKLWDNPIGMQSLRQDDAKHPSDRVNNVPSKNKFQSDIIGLSDISDSERLIHQKDTAFNLNVNKTIDQDTLSSNVENDSRGQGSIPSLEYLKMLNAERFCGMKKFLLFGMRPRWYQFCRSKSNVQFHHLVDFPRVFSCPALKCKIILHHSEEPRDLAGYDVVIFTNVYEWITPEMWDWAHGNRTESQKWVMVTQESPFYVPGLRPPRQYGNITYDWVDSYRRKSDFYHPYGFFKQYKMPREWNINVTNFMSRKTHLIAWMSSHCETLHWDRLMFVNELKAMIGVDTYGKCGDKEVKWNNKERTYTAIFTKYKFYLSLENSCCDEYLTEKFWRSLKLGVLPIVVGAPFEHYLRVAPPNSFLHVDMFESMDELVSYIRELDTNDEKYFDYFRWRSMGQLTSRPSVDHFLLPLANKTHCSILTKYVHSNPEDRQKLDYYSSDWDNTCSSCSRKGWMKKYMLDRNNARVNEDIWA</sequence>
<evidence type="ECO:0000259" key="12">
    <source>
        <dbReference type="Pfam" id="PF00852"/>
    </source>
</evidence>
<evidence type="ECO:0000256" key="6">
    <source>
        <dbReference type="ARBA" id="ARBA00022968"/>
    </source>
</evidence>
<keyword evidence="11" id="KW-0333">Golgi apparatus</keyword>
<evidence type="ECO:0000256" key="7">
    <source>
        <dbReference type="ARBA" id="ARBA00022989"/>
    </source>
</evidence>
<dbReference type="Gene3D" id="3.40.50.11660">
    <property type="entry name" value="Glycosyl transferase family 10, C-terminal domain"/>
    <property type="match status" value="1"/>
</dbReference>
<dbReference type="AlphaFoldDB" id="A0A2G8KV55"/>
<dbReference type="FunFam" id="3.40.50.11660:FF:000002">
    <property type="entry name" value="Alpha-(1,3)-fucosyltransferase"/>
    <property type="match status" value="1"/>
</dbReference>
<dbReference type="PANTHER" id="PTHR11929:SF145">
    <property type="entry name" value="ALPHA-(1,3)-FUCOSYLTRANSFERASE FUT-1"/>
    <property type="match status" value="1"/>
</dbReference>
<evidence type="ECO:0000256" key="10">
    <source>
        <dbReference type="ARBA" id="ARBA00060399"/>
    </source>
</evidence>
<evidence type="ECO:0000256" key="11">
    <source>
        <dbReference type="RuleBase" id="RU003832"/>
    </source>
</evidence>
<dbReference type="Pfam" id="PF17039">
    <property type="entry name" value="Glyco_tran_10_N"/>
    <property type="match status" value="1"/>
</dbReference>
<feature type="transmembrane region" description="Helical" evidence="11">
    <location>
        <begin position="28"/>
        <end position="47"/>
    </location>
</feature>
<comment type="pathway">
    <text evidence="1">Protein modification; protein glycosylation.</text>
</comment>
<evidence type="ECO:0000256" key="1">
    <source>
        <dbReference type="ARBA" id="ARBA00004922"/>
    </source>
</evidence>
<dbReference type="InterPro" id="IPR031481">
    <property type="entry name" value="Glyco_tran_10_N"/>
</dbReference>
<dbReference type="InterPro" id="IPR038577">
    <property type="entry name" value="GT10-like_C_sf"/>
</dbReference>
<dbReference type="SUPFAM" id="SSF53756">
    <property type="entry name" value="UDP-Glycosyltransferase/glycogen phosphorylase"/>
    <property type="match status" value="1"/>
</dbReference>
<dbReference type="InterPro" id="IPR001503">
    <property type="entry name" value="Glyco_trans_10"/>
</dbReference>
<dbReference type="OrthoDB" id="10380790at2759"/>